<evidence type="ECO:0000313" key="2">
    <source>
        <dbReference type="EMBL" id="KAK6180721.1"/>
    </source>
</evidence>
<organism evidence="2 3">
    <name type="scientific">Patella caerulea</name>
    <name type="common">Rayed Mediterranean limpet</name>
    <dbReference type="NCBI Taxonomy" id="87958"/>
    <lineage>
        <taxon>Eukaryota</taxon>
        <taxon>Metazoa</taxon>
        <taxon>Spiralia</taxon>
        <taxon>Lophotrochozoa</taxon>
        <taxon>Mollusca</taxon>
        <taxon>Gastropoda</taxon>
        <taxon>Patellogastropoda</taxon>
        <taxon>Patelloidea</taxon>
        <taxon>Patellidae</taxon>
        <taxon>Patella</taxon>
    </lineage>
</organism>
<feature type="signal peptide" evidence="1">
    <location>
        <begin position="1"/>
        <end position="17"/>
    </location>
</feature>
<dbReference type="InterPro" id="IPR042979">
    <property type="entry name" value="VWC2/VWC2L"/>
</dbReference>
<reference evidence="2 3" key="1">
    <citation type="submission" date="2024-01" db="EMBL/GenBank/DDBJ databases">
        <title>The genome of the rayed Mediterranean limpet Patella caerulea (Linnaeus, 1758).</title>
        <authorList>
            <person name="Anh-Thu Weber A."/>
            <person name="Halstead-Nussloch G."/>
        </authorList>
    </citation>
    <scope>NUCLEOTIDE SEQUENCE [LARGE SCALE GENOMIC DNA]</scope>
    <source>
        <strain evidence="2">AATW-2023a</strain>
        <tissue evidence="2">Whole specimen</tissue>
    </source>
</reference>
<proteinExistence type="predicted"/>
<keyword evidence="1" id="KW-0732">Signal</keyword>
<protein>
    <recommendedName>
        <fullName evidence="4">VWFC domain-containing protein</fullName>
    </recommendedName>
</protein>
<name>A0AAN8JMQ8_PATCE</name>
<dbReference type="PANTHER" id="PTHR46252">
    <property type="entry name" value="BRORIN FAMILY MEMBER"/>
    <property type="match status" value="1"/>
</dbReference>
<evidence type="ECO:0000313" key="3">
    <source>
        <dbReference type="Proteomes" id="UP001347796"/>
    </source>
</evidence>
<accession>A0AAN8JMQ8</accession>
<dbReference type="Pfam" id="PF23334">
    <property type="entry name" value="VWC2L_2nd"/>
    <property type="match status" value="1"/>
</dbReference>
<dbReference type="AlphaFoldDB" id="A0AAN8JMQ8"/>
<evidence type="ECO:0008006" key="4">
    <source>
        <dbReference type="Google" id="ProtNLM"/>
    </source>
</evidence>
<dbReference type="Proteomes" id="UP001347796">
    <property type="component" value="Unassembled WGS sequence"/>
</dbReference>
<comment type="caution">
    <text evidence="2">The sequence shown here is derived from an EMBL/GenBank/DDBJ whole genome shotgun (WGS) entry which is preliminary data.</text>
</comment>
<evidence type="ECO:0000256" key="1">
    <source>
        <dbReference type="SAM" id="SignalP"/>
    </source>
</evidence>
<dbReference type="GO" id="GO:0030514">
    <property type="term" value="P:negative regulation of BMP signaling pathway"/>
    <property type="evidence" value="ECO:0007669"/>
    <property type="project" value="TreeGrafter"/>
</dbReference>
<dbReference type="GO" id="GO:0045202">
    <property type="term" value="C:synapse"/>
    <property type="evidence" value="ECO:0007669"/>
    <property type="project" value="UniProtKB-SubCell"/>
</dbReference>
<dbReference type="GO" id="GO:0005615">
    <property type="term" value="C:extracellular space"/>
    <property type="evidence" value="ECO:0007669"/>
    <property type="project" value="TreeGrafter"/>
</dbReference>
<gene>
    <name evidence="2" type="ORF">SNE40_008719</name>
</gene>
<dbReference type="GO" id="GO:0032281">
    <property type="term" value="C:AMPA glutamate receptor complex"/>
    <property type="evidence" value="ECO:0007669"/>
    <property type="project" value="TreeGrafter"/>
</dbReference>
<feature type="chain" id="PRO_5042983653" description="VWFC domain-containing protein" evidence="1">
    <location>
        <begin position="18"/>
        <end position="314"/>
    </location>
</feature>
<dbReference type="EMBL" id="JAZGQO010000007">
    <property type="protein sequence ID" value="KAK6180721.1"/>
    <property type="molecule type" value="Genomic_DNA"/>
</dbReference>
<keyword evidence="3" id="KW-1185">Reference proteome</keyword>
<sequence>MFVETVLIWLVSATTLAMPPPLSTSTPLQATPPRMPTCKCDDDKVINPGEEHYVTDCVICKCNEAYQVSTEVIDCFFKECVDSVKTPGDKKCCPTCPKGPDCEAVYGPDPTDRKIIPAGKPFRFGNTICSCDDPEVDTGKVPRAVCFEEPTPPTTPYPTTTPTTTTYPKTTPYFTATPYTTTPKPECICEDGVKISPGQTHFINDCYTCECDSQYRVTMIVADCYYLACVDSFNKPNDGICCPKCPNGPNCEAFINGVRHIIPDNGTFYIGDINCTCQPLYYATFYGLTRKATCTVPLATSTLISTPTGPEPTG</sequence>
<dbReference type="PANTHER" id="PTHR46252:SF3">
    <property type="entry name" value="KIELIN_CHORDIN-LIKE PROTEIN"/>
    <property type="match status" value="1"/>
</dbReference>